<accession>A0A428R8M5</accession>
<evidence type="ECO:0000313" key="3">
    <source>
        <dbReference type="Proteomes" id="UP000288168"/>
    </source>
</evidence>
<gene>
    <name evidence="2" type="ORF">CEP54_000275</name>
</gene>
<feature type="region of interest" description="Disordered" evidence="1">
    <location>
        <begin position="19"/>
        <end position="59"/>
    </location>
</feature>
<name>A0A428R8M5_9HYPO</name>
<dbReference type="AlphaFoldDB" id="A0A428R8M5"/>
<organism evidence="2 3">
    <name type="scientific">Fusarium duplospermum</name>
    <dbReference type="NCBI Taxonomy" id="1325734"/>
    <lineage>
        <taxon>Eukaryota</taxon>
        <taxon>Fungi</taxon>
        <taxon>Dikarya</taxon>
        <taxon>Ascomycota</taxon>
        <taxon>Pezizomycotina</taxon>
        <taxon>Sordariomycetes</taxon>
        <taxon>Hypocreomycetidae</taxon>
        <taxon>Hypocreales</taxon>
        <taxon>Nectriaceae</taxon>
        <taxon>Fusarium</taxon>
        <taxon>Fusarium solani species complex</taxon>
    </lineage>
</organism>
<evidence type="ECO:0000256" key="1">
    <source>
        <dbReference type="SAM" id="MobiDB-lite"/>
    </source>
</evidence>
<proteinExistence type="predicted"/>
<dbReference type="Proteomes" id="UP000288168">
    <property type="component" value="Unassembled WGS sequence"/>
</dbReference>
<dbReference type="EMBL" id="NKCI01000001">
    <property type="protein sequence ID" value="RSL73882.1"/>
    <property type="molecule type" value="Genomic_DNA"/>
</dbReference>
<keyword evidence="3" id="KW-1185">Reference proteome</keyword>
<reference evidence="2 3" key="1">
    <citation type="submission" date="2017-06" db="EMBL/GenBank/DDBJ databases">
        <title>Comparative genomic analysis of Ambrosia Fusariam Clade fungi.</title>
        <authorList>
            <person name="Stajich J.E."/>
            <person name="Carrillo J."/>
            <person name="Kijimoto T."/>
            <person name="Eskalen A."/>
            <person name="O'Donnell K."/>
            <person name="Kasson M."/>
        </authorList>
    </citation>
    <scope>NUCLEOTIDE SEQUENCE [LARGE SCALE GENOMIC DNA]</scope>
    <source>
        <strain evidence="2 3">NRRL62584</strain>
    </source>
</reference>
<evidence type="ECO:0000313" key="2">
    <source>
        <dbReference type="EMBL" id="RSL73882.1"/>
    </source>
</evidence>
<sequence length="174" mass="18396">MDHSNSELFTNGYDTFLLDSSSPPLVADPGPTDAPPLSGDVFDPSSLDGSGFDGLGSQQRPPELLLMEDIGPTQVEEMDLGMPEQMGSGVQKVTAPDTFIADDSLHNSSAYGLEDFMGGPCTEEHNAGPGFQEPPSGNMFDDVGTEAGTGFHFNPNQLEEPSILARIGALEAKY</sequence>
<dbReference type="OrthoDB" id="5017082at2759"/>
<feature type="region of interest" description="Disordered" evidence="1">
    <location>
        <begin position="123"/>
        <end position="156"/>
    </location>
</feature>
<comment type="caution">
    <text evidence="2">The sequence shown here is derived from an EMBL/GenBank/DDBJ whole genome shotgun (WGS) entry which is preliminary data.</text>
</comment>
<protein>
    <submittedName>
        <fullName evidence="2">Uncharacterized protein</fullName>
    </submittedName>
</protein>